<accession>A0ABS6E7E4</accession>
<dbReference type="NCBIfam" id="TIGR00254">
    <property type="entry name" value="GGDEF"/>
    <property type="match status" value="1"/>
</dbReference>
<keyword evidence="1" id="KW-0812">Transmembrane</keyword>
<comment type="caution">
    <text evidence="3">The sequence shown here is derived from an EMBL/GenBank/DDBJ whole genome shotgun (WGS) entry which is preliminary data.</text>
</comment>
<gene>
    <name evidence="3" type="ORF">KQI42_12510</name>
</gene>
<dbReference type="Pfam" id="PF00990">
    <property type="entry name" value="GGDEF"/>
    <property type="match status" value="1"/>
</dbReference>
<dbReference type="SMART" id="SM00267">
    <property type="entry name" value="GGDEF"/>
    <property type="match status" value="1"/>
</dbReference>
<keyword evidence="1" id="KW-0472">Membrane</keyword>
<evidence type="ECO:0000259" key="2">
    <source>
        <dbReference type="PROSITE" id="PS50887"/>
    </source>
</evidence>
<dbReference type="InterPro" id="IPR000160">
    <property type="entry name" value="GGDEF_dom"/>
</dbReference>
<dbReference type="PANTHER" id="PTHR45138:SF9">
    <property type="entry name" value="DIGUANYLATE CYCLASE DGCM-RELATED"/>
    <property type="match status" value="1"/>
</dbReference>
<keyword evidence="4" id="KW-1185">Reference proteome</keyword>
<evidence type="ECO:0000256" key="1">
    <source>
        <dbReference type="SAM" id="Phobius"/>
    </source>
</evidence>
<sequence>MNYDEYIKDLKDGAFIFKENIFGGYYLFYGVMEDYIQYITKEDLRKRIYGEDFSNDAYIWVNEILDYNGGDNYAIRLIHPNLEDTEGIYLSTKMQDIKGNYPYLAELNGINENGEIYFNYFFKKKSSEEISEKLTYAKLYEKYNWVIAMGIYFDDIEPYIDELSKDGDKAISRMILLVSMVSFTLIVVGVLIILFLEHWYYSSSNRELKEELNIDVLTKAFNRRAAIKKLEEIFNSFKKHNKSYAIIMFDIDDFKKVNDDYGHDVGDLVLKNMVEMINKCIRNTDFTYRWGGEEFLLICEGLKAENMHSFVNKILKNVEKFEHEVQGDKYHITISIGASCFNKEDKNFEAAIKRADMALYESKKKGKNRATLNL</sequence>
<keyword evidence="3" id="KW-0808">Transferase</keyword>
<proteinExistence type="predicted"/>
<feature type="domain" description="GGDEF" evidence="2">
    <location>
        <begin position="242"/>
        <end position="374"/>
    </location>
</feature>
<keyword evidence="3" id="KW-0548">Nucleotidyltransferase</keyword>
<dbReference type="Pfam" id="PF08269">
    <property type="entry name" value="dCache_2"/>
    <property type="match status" value="1"/>
</dbReference>
<keyword evidence="1" id="KW-1133">Transmembrane helix</keyword>
<protein>
    <submittedName>
        <fullName evidence="3">Diguanylate cyclase</fullName>
        <ecNumber evidence="3">2.7.7.65</ecNumber>
    </submittedName>
</protein>
<dbReference type="EC" id="2.7.7.65" evidence="3"/>
<dbReference type="InterPro" id="IPR004010">
    <property type="entry name" value="Double_Cache_2"/>
</dbReference>
<evidence type="ECO:0000313" key="4">
    <source>
        <dbReference type="Proteomes" id="UP000749471"/>
    </source>
</evidence>
<feature type="transmembrane region" description="Helical" evidence="1">
    <location>
        <begin position="174"/>
        <end position="196"/>
    </location>
</feature>
<name>A0ABS6E7E4_9FIRM</name>
<dbReference type="GO" id="GO:0052621">
    <property type="term" value="F:diguanylate cyclase activity"/>
    <property type="evidence" value="ECO:0007669"/>
    <property type="project" value="UniProtKB-EC"/>
</dbReference>
<dbReference type="InterPro" id="IPR050469">
    <property type="entry name" value="Diguanylate_Cyclase"/>
</dbReference>
<dbReference type="CDD" id="cd01949">
    <property type="entry name" value="GGDEF"/>
    <property type="match status" value="1"/>
</dbReference>
<dbReference type="EMBL" id="JAHLPM010000010">
    <property type="protein sequence ID" value="MBU5438841.1"/>
    <property type="molecule type" value="Genomic_DNA"/>
</dbReference>
<dbReference type="PROSITE" id="PS50887">
    <property type="entry name" value="GGDEF"/>
    <property type="match status" value="1"/>
</dbReference>
<dbReference type="PANTHER" id="PTHR45138">
    <property type="entry name" value="REGULATORY COMPONENTS OF SENSORY TRANSDUCTION SYSTEM"/>
    <property type="match status" value="1"/>
</dbReference>
<reference evidence="3 4" key="1">
    <citation type="submission" date="2021-06" db="EMBL/GenBank/DDBJ databases">
        <authorList>
            <person name="Sun Q."/>
            <person name="Li D."/>
        </authorList>
    </citation>
    <scope>NUCLEOTIDE SEQUENCE [LARGE SCALE GENOMIC DNA]</scope>
    <source>
        <strain evidence="3 4">MSJ-40</strain>
    </source>
</reference>
<dbReference type="RefSeq" id="WP_216520256.1">
    <property type="nucleotide sequence ID" value="NZ_JAHLPM010000010.1"/>
</dbReference>
<evidence type="ECO:0000313" key="3">
    <source>
        <dbReference type="EMBL" id="MBU5438841.1"/>
    </source>
</evidence>
<organism evidence="3 4">
    <name type="scientific">Tissierella simiarum</name>
    <dbReference type="NCBI Taxonomy" id="2841534"/>
    <lineage>
        <taxon>Bacteria</taxon>
        <taxon>Bacillati</taxon>
        <taxon>Bacillota</taxon>
        <taxon>Tissierellia</taxon>
        <taxon>Tissierellales</taxon>
        <taxon>Tissierellaceae</taxon>
        <taxon>Tissierella</taxon>
    </lineage>
</organism>
<dbReference type="Proteomes" id="UP000749471">
    <property type="component" value="Unassembled WGS sequence"/>
</dbReference>